<gene>
    <name evidence="11" type="primary">holA</name>
    <name evidence="11" type="ORF">H9906_08765</name>
</gene>
<dbReference type="Pfam" id="PF14840">
    <property type="entry name" value="DNA_pol3_delt_C"/>
    <property type="match status" value="1"/>
</dbReference>
<dbReference type="AlphaFoldDB" id="A0A9D2RKV9"/>
<keyword evidence="3 11" id="KW-0808">Transferase</keyword>
<evidence type="ECO:0000313" key="11">
    <source>
        <dbReference type="EMBL" id="HJD45098.1"/>
    </source>
</evidence>
<comment type="caution">
    <text evidence="11">The sequence shown here is derived from an EMBL/GenBank/DDBJ whole genome shotgun (WGS) entry which is preliminary data.</text>
</comment>
<keyword evidence="4 11" id="KW-0548">Nucleotidyltransferase</keyword>
<dbReference type="SUPFAM" id="SSF52540">
    <property type="entry name" value="P-loop containing nucleoside triphosphate hydrolases"/>
    <property type="match status" value="1"/>
</dbReference>
<evidence type="ECO:0000256" key="1">
    <source>
        <dbReference type="ARBA" id="ARBA00012417"/>
    </source>
</evidence>
<evidence type="ECO:0000256" key="2">
    <source>
        <dbReference type="ARBA" id="ARBA00017703"/>
    </source>
</evidence>
<reference evidence="11" key="1">
    <citation type="journal article" date="2021" name="PeerJ">
        <title>Extensive microbial diversity within the chicken gut microbiome revealed by metagenomics and culture.</title>
        <authorList>
            <person name="Gilroy R."/>
            <person name="Ravi A."/>
            <person name="Getino M."/>
            <person name="Pursley I."/>
            <person name="Horton D.L."/>
            <person name="Alikhan N.F."/>
            <person name="Baker D."/>
            <person name="Gharbi K."/>
            <person name="Hall N."/>
            <person name="Watson M."/>
            <person name="Adriaenssens E.M."/>
            <person name="Foster-Nyarko E."/>
            <person name="Jarju S."/>
            <person name="Secka A."/>
            <person name="Antonio M."/>
            <person name="Oren A."/>
            <person name="Chaudhuri R.R."/>
            <person name="La Ragione R."/>
            <person name="Hildebrand F."/>
            <person name="Pallen M.J."/>
        </authorList>
    </citation>
    <scope>NUCLEOTIDE SEQUENCE</scope>
    <source>
        <strain evidence="11">9264</strain>
    </source>
</reference>
<keyword evidence="6" id="KW-0239">DNA-directed DNA polymerase</keyword>
<dbReference type="GO" id="GO:0009360">
    <property type="term" value="C:DNA polymerase III complex"/>
    <property type="evidence" value="ECO:0007669"/>
    <property type="project" value="InterPro"/>
</dbReference>
<evidence type="ECO:0000256" key="7">
    <source>
        <dbReference type="ARBA" id="ARBA00034754"/>
    </source>
</evidence>
<dbReference type="Gene3D" id="1.20.272.10">
    <property type="match status" value="1"/>
</dbReference>
<feature type="domain" description="DNA polymerase III subunit delta C-terminal" evidence="10">
    <location>
        <begin position="220"/>
        <end position="310"/>
    </location>
</feature>
<name>A0A9D2RKV9_9BURK</name>
<dbReference type="Gene3D" id="3.40.50.300">
    <property type="entry name" value="P-loop containing nucleotide triphosphate hydrolases"/>
    <property type="match status" value="1"/>
</dbReference>
<accession>A0A9D2RKV9</accession>
<evidence type="ECO:0000256" key="3">
    <source>
        <dbReference type="ARBA" id="ARBA00022679"/>
    </source>
</evidence>
<evidence type="ECO:0000256" key="6">
    <source>
        <dbReference type="ARBA" id="ARBA00022932"/>
    </source>
</evidence>
<dbReference type="Proteomes" id="UP000823889">
    <property type="component" value="Unassembled WGS sequence"/>
</dbReference>
<evidence type="ECO:0000313" key="12">
    <source>
        <dbReference type="Proteomes" id="UP000823889"/>
    </source>
</evidence>
<dbReference type="InterPro" id="IPR005790">
    <property type="entry name" value="DNA_polIII_delta"/>
</dbReference>
<evidence type="ECO:0000256" key="4">
    <source>
        <dbReference type="ARBA" id="ARBA00022695"/>
    </source>
</evidence>
<evidence type="ECO:0000256" key="5">
    <source>
        <dbReference type="ARBA" id="ARBA00022705"/>
    </source>
</evidence>
<dbReference type="CDD" id="cd18138">
    <property type="entry name" value="HLD_clamp_pol_III_delta"/>
    <property type="match status" value="1"/>
</dbReference>
<feature type="domain" description="DNA polymerase III delta N-terminal" evidence="9">
    <location>
        <begin position="23"/>
        <end position="143"/>
    </location>
</feature>
<dbReference type="InterPro" id="IPR010372">
    <property type="entry name" value="DNA_pol3_delta_N"/>
</dbReference>
<dbReference type="GO" id="GO:0003677">
    <property type="term" value="F:DNA binding"/>
    <property type="evidence" value="ECO:0007669"/>
    <property type="project" value="InterPro"/>
</dbReference>
<dbReference type="EMBL" id="DWUQ01000182">
    <property type="protein sequence ID" value="HJD45098.1"/>
    <property type="molecule type" value="Genomic_DNA"/>
</dbReference>
<dbReference type="Gene3D" id="1.10.8.60">
    <property type="match status" value="1"/>
</dbReference>
<keyword evidence="5" id="KW-0235">DNA replication</keyword>
<dbReference type="PANTHER" id="PTHR34388">
    <property type="entry name" value="DNA POLYMERASE III SUBUNIT DELTA"/>
    <property type="match status" value="1"/>
</dbReference>
<dbReference type="NCBIfam" id="TIGR01128">
    <property type="entry name" value="holA"/>
    <property type="match status" value="1"/>
</dbReference>
<reference evidence="11" key="2">
    <citation type="submission" date="2021-04" db="EMBL/GenBank/DDBJ databases">
        <authorList>
            <person name="Gilroy R."/>
        </authorList>
    </citation>
    <scope>NUCLEOTIDE SEQUENCE</scope>
    <source>
        <strain evidence="11">9264</strain>
    </source>
</reference>
<dbReference type="EC" id="2.7.7.7" evidence="1"/>
<protein>
    <recommendedName>
        <fullName evidence="2">DNA polymerase III subunit delta</fullName>
        <ecNumber evidence="1">2.7.7.7</ecNumber>
    </recommendedName>
</protein>
<dbReference type="InterPro" id="IPR032780">
    <property type="entry name" value="DNA_pol3_delt_C"/>
</dbReference>
<comment type="similarity">
    <text evidence="7">Belongs to the DNA polymerase HolA subunit family.</text>
</comment>
<dbReference type="SUPFAM" id="SSF48019">
    <property type="entry name" value="post-AAA+ oligomerization domain-like"/>
    <property type="match status" value="1"/>
</dbReference>
<sequence length="345" mass="39199">MAVIELSRLTAQLSPSLTVRWVVLCGDELLLQQEAADQVREYAKSLGHHERHRFELDGRSDWSDVWAVTNEVSLFGDKHVIDLYLPSGKPGRQGSDALLQLCEAMQSQQLPDSFLILHLPWLDRATRQSKWAKQLSQQLLWVDIRPVERSALPQWIRQRLAQQHQSAPQDALFWLGEQVEGNLVAAHQEVSKLGLLYPEGELSLEQIQAAVLNVARYNVFDLRDAMLTGQAQRALTILHGLQGEGAALPLVLWAIGEELRLMARFAQHQNHPAELAQQFKQHRIFGSREQAIRQCLQRLPATIWPQVVRHAHDIDCLIKGLKPSGRLMDPWDEAARLCLRIALRA</sequence>
<dbReference type="GO" id="GO:0003887">
    <property type="term" value="F:DNA-directed DNA polymerase activity"/>
    <property type="evidence" value="ECO:0007669"/>
    <property type="project" value="UniProtKB-KW"/>
</dbReference>
<comment type="catalytic activity">
    <reaction evidence="8">
        <text>DNA(n) + a 2'-deoxyribonucleoside 5'-triphosphate = DNA(n+1) + diphosphate</text>
        <dbReference type="Rhea" id="RHEA:22508"/>
        <dbReference type="Rhea" id="RHEA-COMP:17339"/>
        <dbReference type="Rhea" id="RHEA-COMP:17340"/>
        <dbReference type="ChEBI" id="CHEBI:33019"/>
        <dbReference type="ChEBI" id="CHEBI:61560"/>
        <dbReference type="ChEBI" id="CHEBI:173112"/>
        <dbReference type="EC" id="2.7.7.7"/>
    </reaction>
</comment>
<dbReference type="PANTHER" id="PTHR34388:SF1">
    <property type="entry name" value="DNA POLYMERASE III SUBUNIT DELTA"/>
    <property type="match status" value="1"/>
</dbReference>
<organism evidence="11 12">
    <name type="scientific">Candidatus Paenalcaligenes intestinipullorum</name>
    <dbReference type="NCBI Taxonomy" id="2838718"/>
    <lineage>
        <taxon>Bacteria</taxon>
        <taxon>Pseudomonadati</taxon>
        <taxon>Pseudomonadota</taxon>
        <taxon>Betaproteobacteria</taxon>
        <taxon>Burkholderiales</taxon>
        <taxon>Alcaligenaceae</taxon>
        <taxon>Paenalcaligenes</taxon>
    </lineage>
</organism>
<dbReference type="InterPro" id="IPR008921">
    <property type="entry name" value="DNA_pol3_clamp-load_cplx_C"/>
</dbReference>
<dbReference type="Pfam" id="PF06144">
    <property type="entry name" value="DNA_pol3_delta"/>
    <property type="match status" value="1"/>
</dbReference>
<proteinExistence type="inferred from homology"/>
<evidence type="ECO:0000259" key="10">
    <source>
        <dbReference type="Pfam" id="PF14840"/>
    </source>
</evidence>
<dbReference type="GO" id="GO:0006261">
    <property type="term" value="P:DNA-templated DNA replication"/>
    <property type="evidence" value="ECO:0007669"/>
    <property type="project" value="TreeGrafter"/>
</dbReference>
<evidence type="ECO:0000259" key="9">
    <source>
        <dbReference type="Pfam" id="PF06144"/>
    </source>
</evidence>
<evidence type="ECO:0000256" key="8">
    <source>
        <dbReference type="ARBA" id="ARBA00049244"/>
    </source>
</evidence>
<dbReference type="InterPro" id="IPR027417">
    <property type="entry name" value="P-loop_NTPase"/>
</dbReference>